<dbReference type="InterPro" id="IPR044090">
    <property type="entry name" value="Nei2_N"/>
</dbReference>
<dbReference type="GO" id="GO:0003684">
    <property type="term" value="F:damaged DNA binding"/>
    <property type="evidence" value="ECO:0007669"/>
    <property type="project" value="InterPro"/>
</dbReference>
<dbReference type="PANTHER" id="PTHR42697">
    <property type="entry name" value="ENDONUCLEASE 8"/>
    <property type="match status" value="1"/>
</dbReference>
<evidence type="ECO:0000256" key="11">
    <source>
        <dbReference type="ARBA" id="ARBA00023268"/>
    </source>
</evidence>
<proteinExistence type="inferred from homology"/>
<evidence type="ECO:0000256" key="3">
    <source>
        <dbReference type="ARBA" id="ARBA00022723"/>
    </source>
</evidence>
<keyword evidence="6" id="KW-0378">Hydrolase</keyword>
<dbReference type="CDD" id="cd08971">
    <property type="entry name" value="AcNei2_N"/>
    <property type="match status" value="1"/>
</dbReference>
<evidence type="ECO:0000256" key="13">
    <source>
        <dbReference type="PROSITE-ProRule" id="PRU00391"/>
    </source>
</evidence>
<dbReference type="Gene3D" id="1.10.8.50">
    <property type="match status" value="1"/>
</dbReference>
<dbReference type="Pfam" id="PF06831">
    <property type="entry name" value="H2TH"/>
    <property type="match status" value="1"/>
</dbReference>
<dbReference type="GO" id="GO:0006284">
    <property type="term" value="P:base-excision repair"/>
    <property type="evidence" value="ECO:0007669"/>
    <property type="project" value="InterPro"/>
</dbReference>
<dbReference type="EMBL" id="CP094970">
    <property type="protein sequence ID" value="UYM04535.1"/>
    <property type="molecule type" value="Genomic_DNA"/>
</dbReference>
<organism evidence="16 17">
    <name type="scientific">Solicola gregarius</name>
    <dbReference type="NCBI Taxonomy" id="2908642"/>
    <lineage>
        <taxon>Bacteria</taxon>
        <taxon>Bacillati</taxon>
        <taxon>Actinomycetota</taxon>
        <taxon>Actinomycetes</taxon>
        <taxon>Propionibacteriales</taxon>
        <taxon>Nocardioidaceae</taxon>
        <taxon>Solicola</taxon>
    </lineage>
</organism>
<evidence type="ECO:0000313" key="17">
    <source>
        <dbReference type="Proteomes" id="UP001164390"/>
    </source>
</evidence>
<dbReference type="SMART" id="SM01232">
    <property type="entry name" value="H2TH"/>
    <property type="match status" value="1"/>
</dbReference>
<dbReference type="RefSeq" id="WP_271633270.1">
    <property type="nucleotide sequence ID" value="NZ_CP094970.1"/>
</dbReference>
<sequence length="259" mass="28627">MPEGDAVWRTAKRLNDAFADTALTECDLRVPRYATLDLSGETVSEVVSRGKHLLMRIGINTLHSHLKMEGAWQIYARGSRWRRPWHQARAVLSNERWQAVGFSLGALDVVPIEQERSLVGHLGPDLLGADWDPDRAVTNLRADPGRAIGLALLDQTNLAGIGNIYRSEVCFVRGVDPRRATGAVADLGRLVEVASTMLRANLDHAAIVTTGNLRRGQQTWAYGRAGEPCRRCRTTIVRDYLGDGPDTERSIYVCPSCQT</sequence>
<keyword evidence="11" id="KW-0511">Multifunctional enzyme</keyword>
<evidence type="ECO:0000256" key="2">
    <source>
        <dbReference type="ARBA" id="ARBA00012720"/>
    </source>
</evidence>
<dbReference type="GO" id="GO:0008270">
    <property type="term" value="F:zinc ion binding"/>
    <property type="evidence" value="ECO:0007669"/>
    <property type="project" value="UniProtKB-KW"/>
</dbReference>
<evidence type="ECO:0000259" key="15">
    <source>
        <dbReference type="PROSITE" id="PS51068"/>
    </source>
</evidence>
<evidence type="ECO:0000256" key="8">
    <source>
        <dbReference type="ARBA" id="ARBA00023125"/>
    </source>
</evidence>
<dbReference type="InterPro" id="IPR015886">
    <property type="entry name" value="H2TH_FPG"/>
</dbReference>
<gene>
    <name evidence="16" type="ORF">L0C25_18660</name>
</gene>
<dbReference type="AlphaFoldDB" id="A0AA46TG58"/>
<dbReference type="Proteomes" id="UP001164390">
    <property type="component" value="Chromosome"/>
</dbReference>
<dbReference type="KEGG" id="sgrg:L0C25_18660"/>
<dbReference type="PANTHER" id="PTHR42697:SF1">
    <property type="entry name" value="ENDONUCLEASE 8"/>
    <property type="match status" value="1"/>
</dbReference>
<dbReference type="PROSITE" id="PS51068">
    <property type="entry name" value="FPG_CAT"/>
    <property type="match status" value="1"/>
</dbReference>
<keyword evidence="7" id="KW-0862">Zinc</keyword>
<dbReference type="EC" id="4.2.99.18" evidence="2"/>
<reference evidence="16" key="1">
    <citation type="submission" date="2022-01" db="EMBL/GenBank/DDBJ databases">
        <title>Nocardioidaceae gen. sp. A5X3R13.</title>
        <authorList>
            <person name="Lopez Marin M.A."/>
            <person name="Uhlik O."/>
        </authorList>
    </citation>
    <scope>NUCLEOTIDE SEQUENCE</scope>
    <source>
        <strain evidence="16">A5X3R13</strain>
    </source>
</reference>
<evidence type="ECO:0000259" key="14">
    <source>
        <dbReference type="PROSITE" id="PS51066"/>
    </source>
</evidence>
<evidence type="ECO:0000256" key="4">
    <source>
        <dbReference type="ARBA" id="ARBA00022763"/>
    </source>
</evidence>
<keyword evidence="10" id="KW-0456">Lyase</keyword>
<evidence type="ECO:0000256" key="7">
    <source>
        <dbReference type="ARBA" id="ARBA00022833"/>
    </source>
</evidence>
<dbReference type="InterPro" id="IPR010979">
    <property type="entry name" value="Ribosomal_uS13-like_H2TH"/>
</dbReference>
<comment type="similarity">
    <text evidence="1">Belongs to the FPG family.</text>
</comment>
<dbReference type="SUPFAM" id="SSF46946">
    <property type="entry name" value="S13-like H2TH domain"/>
    <property type="match status" value="1"/>
</dbReference>
<dbReference type="InterPro" id="IPR000214">
    <property type="entry name" value="Znf_DNA_glyclase/AP_lyase"/>
</dbReference>
<accession>A0AA46TG58</accession>
<keyword evidence="17" id="KW-1185">Reference proteome</keyword>
<dbReference type="SUPFAM" id="SSF57716">
    <property type="entry name" value="Glucocorticoid receptor-like (DNA-binding domain)"/>
    <property type="match status" value="1"/>
</dbReference>
<evidence type="ECO:0000256" key="6">
    <source>
        <dbReference type="ARBA" id="ARBA00022801"/>
    </source>
</evidence>
<evidence type="ECO:0000256" key="10">
    <source>
        <dbReference type="ARBA" id="ARBA00023239"/>
    </source>
</evidence>
<evidence type="ECO:0000256" key="5">
    <source>
        <dbReference type="ARBA" id="ARBA00022771"/>
    </source>
</evidence>
<keyword evidence="8" id="KW-0238">DNA-binding</keyword>
<feature type="domain" description="Formamidopyrimidine-DNA glycosylase catalytic" evidence="15">
    <location>
        <begin position="2"/>
        <end position="92"/>
    </location>
</feature>
<dbReference type="InterPro" id="IPR035937">
    <property type="entry name" value="FPG_N"/>
</dbReference>
<keyword evidence="12" id="KW-0326">Glycosidase</keyword>
<dbReference type="SMART" id="SM00898">
    <property type="entry name" value="Fapy_DNA_glyco"/>
    <property type="match status" value="1"/>
</dbReference>
<keyword evidence="9" id="KW-0234">DNA repair</keyword>
<keyword evidence="4" id="KW-0227">DNA damage</keyword>
<dbReference type="Pfam" id="PF01149">
    <property type="entry name" value="Fapy_DNA_glyco"/>
    <property type="match status" value="1"/>
</dbReference>
<dbReference type="GO" id="GO:0000703">
    <property type="term" value="F:oxidized pyrimidine nucleobase lesion DNA N-glycosylase activity"/>
    <property type="evidence" value="ECO:0007669"/>
    <property type="project" value="TreeGrafter"/>
</dbReference>
<dbReference type="InterPro" id="IPR012319">
    <property type="entry name" value="FPG_cat"/>
</dbReference>
<dbReference type="PROSITE" id="PS51066">
    <property type="entry name" value="ZF_FPG_2"/>
    <property type="match status" value="1"/>
</dbReference>
<evidence type="ECO:0000256" key="9">
    <source>
        <dbReference type="ARBA" id="ARBA00023204"/>
    </source>
</evidence>
<feature type="domain" description="FPG-type" evidence="14">
    <location>
        <begin position="220"/>
        <end position="259"/>
    </location>
</feature>
<evidence type="ECO:0000256" key="1">
    <source>
        <dbReference type="ARBA" id="ARBA00009409"/>
    </source>
</evidence>
<protein>
    <recommendedName>
        <fullName evidence="2">DNA-(apurinic or apyrimidinic site) lyase</fullName>
        <ecNumber evidence="2">4.2.99.18</ecNumber>
    </recommendedName>
</protein>
<dbReference type="GO" id="GO:0140078">
    <property type="term" value="F:class I DNA-(apurinic or apyrimidinic site) endonuclease activity"/>
    <property type="evidence" value="ECO:0007669"/>
    <property type="project" value="UniProtKB-EC"/>
</dbReference>
<dbReference type="SUPFAM" id="SSF81624">
    <property type="entry name" value="N-terminal domain of MutM-like DNA repair proteins"/>
    <property type="match status" value="1"/>
</dbReference>
<keyword evidence="3" id="KW-0479">Metal-binding</keyword>
<dbReference type="Gene3D" id="3.20.190.10">
    <property type="entry name" value="MutM-like, N-terminal"/>
    <property type="match status" value="1"/>
</dbReference>
<keyword evidence="5 13" id="KW-0863">Zinc-finger</keyword>
<evidence type="ECO:0000313" key="16">
    <source>
        <dbReference type="EMBL" id="UYM04535.1"/>
    </source>
</evidence>
<name>A0AA46TG58_9ACTN</name>
<evidence type="ECO:0000256" key="12">
    <source>
        <dbReference type="ARBA" id="ARBA00023295"/>
    </source>
</evidence>